<dbReference type="Proteomes" id="UP000177659">
    <property type="component" value="Unassembled WGS sequence"/>
</dbReference>
<comment type="similarity">
    <text evidence="1">Belongs to the ComF/GntX family.</text>
</comment>
<dbReference type="EMBL" id="MFLC01000019">
    <property type="protein sequence ID" value="OGG55084.1"/>
    <property type="molecule type" value="Genomic_DNA"/>
</dbReference>
<dbReference type="PANTHER" id="PTHR47505:SF1">
    <property type="entry name" value="DNA UTILIZATION PROTEIN YHGH"/>
    <property type="match status" value="1"/>
</dbReference>
<evidence type="ECO:0000313" key="2">
    <source>
        <dbReference type="EMBL" id="OGG55084.1"/>
    </source>
</evidence>
<reference evidence="2 3" key="1">
    <citation type="journal article" date="2016" name="Nat. Commun.">
        <title>Thousands of microbial genomes shed light on interconnected biogeochemical processes in an aquifer system.</title>
        <authorList>
            <person name="Anantharaman K."/>
            <person name="Brown C.T."/>
            <person name="Hug L.A."/>
            <person name="Sharon I."/>
            <person name="Castelle C.J."/>
            <person name="Probst A.J."/>
            <person name="Thomas B.C."/>
            <person name="Singh A."/>
            <person name="Wilkins M.J."/>
            <person name="Karaoz U."/>
            <person name="Brodie E.L."/>
            <person name="Williams K.H."/>
            <person name="Hubbard S.S."/>
            <person name="Banfield J.F."/>
        </authorList>
    </citation>
    <scope>NUCLEOTIDE SEQUENCE [LARGE SCALE GENOMIC DNA]</scope>
</reference>
<dbReference type="PANTHER" id="PTHR47505">
    <property type="entry name" value="DNA UTILIZATION PROTEIN YHGH"/>
    <property type="match status" value="1"/>
</dbReference>
<protein>
    <submittedName>
        <fullName evidence="2">Uncharacterized protein</fullName>
    </submittedName>
</protein>
<comment type="caution">
    <text evidence="2">The sequence shown here is derived from an EMBL/GenBank/DDBJ whole genome shotgun (WGS) entry which is preliminary data.</text>
</comment>
<gene>
    <name evidence="2" type="ORF">A3D62_00750</name>
</gene>
<evidence type="ECO:0000313" key="3">
    <source>
        <dbReference type="Proteomes" id="UP000177659"/>
    </source>
</evidence>
<dbReference type="CDD" id="cd06223">
    <property type="entry name" value="PRTases_typeI"/>
    <property type="match status" value="1"/>
</dbReference>
<dbReference type="InterPro" id="IPR051910">
    <property type="entry name" value="ComF/GntX_DNA_util-trans"/>
</dbReference>
<accession>A0A1F6D0W3</accession>
<dbReference type="AlphaFoldDB" id="A0A1F6D0W3"/>
<name>A0A1F6D0W3_9BACT</name>
<evidence type="ECO:0000256" key="1">
    <source>
        <dbReference type="ARBA" id="ARBA00008007"/>
    </source>
</evidence>
<organism evidence="2 3">
    <name type="scientific">Candidatus Kaiserbacteria bacterium RIFCSPHIGHO2_02_FULL_49_11</name>
    <dbReference type="NCBI Taxonomy" id="1798489"/>
    <lineage>
        <taxon>Bacteria</taxon>
        <taxon>Candidatus Kaiseribacteriota</taxon>
    </lineage>
</organism>
<dbReference type="InterPro" id="IPR029057">
    <property type="entry name" value="PRTase-like"/>
</dbReference>
<dbReference type="SUPFAM" id="SSF53271">
    <property type="entry name" value="PRTase-like"/>
    <property type="match status" value="1"/>
</dbReference>
<dbReference type="InterPro" id="IPR000836">
    <property type="entry name" value="PRTase_dom"/>
</dbReference>
<proteinExistence type="inferred from homology"/>
<sequence length="212" mass="23987">MSILSSITTHILDLLFPREGLERDISTLTLSQLAQKLTIVEQGGVLSLFTYRDPLIRHMIWMLKYKGDRRVARLFGEVLGSYLMEEAADHAAFHPEERLYIVPLPLSRRRERERGFNQMVRVAEEMKRSGDFEIAPLLVRTRDTASQTSFKNRTERERNVVGAFAVTQGALQENATVILIDDVVTTGSTLREARLALEDGGFTDVLCIALAH</sequence>
<dbReference type="Gene3D" id="3.40.50.2020">
    <property type="match status" value="1"/>
</dbReference>